<accession>A0A1I0WJH0</accession>
<keyword evidence="1" id="KW-0812">Transmembrane</keyword>
<dbReference type="RefSeq" id="WP_074813915.1">
    <property type="nucleotide sequence ID" value="NZ_FOJX01000003.1"/>
</dbReference>
<evidence type="ECO:0000313" key="2">
    <source>
        <dbReference type="EMBL" id="SFA88915.1"/>
    </source>
</evidence>
<evidence type="ECO:0000256" key="1">
    <source>
        <dbReference type="SAM" id="Phobius"/>
    </source>
</evidence>
<evidence type="ECO:0000313" key="3">
    <source>
        <dbReference type="Proteomes" id="UP000183843"/>
    </source>
</evidence>
<sequence>MDIFMLIVGYAMIGSAIFLLLTKILSYIPSMHKEFNNIPIGVWFGLIVSLIITYFFIDVSVK</sequence>
<dbReference type="EMBL" id="FOJX01000003">
    <property type="protein sequence ID" value="SFA88915.1"/>
    <property type="molecule type" value="Genomic_DNA"/>
</dbReference>
<feature type="transmembrane region" description="Helical" evidence="1">
    <location>
        <begin position="40"/>
        <end position="57"/>
    </location>
</feature>
<keyword evidence="1" id="KW-1133">Transmembrane helix</keyword>
<organism evidence="2 3">
    <name type="scientific">Selenomonas ruminantium</name>
    <dbReference type="NCBI Taxonomy" id="971"/>
    <lineage>
        <taxon>Bacteria</taxon>
        <taxon>Bacillati</taxon>
        <taxon>Bacillota</taxon>
        <taxon>Negativicutes</taxon>
        <taxon>Selenomonadales</taxon>
        <taxon>Selenomonadaceae</taxon>
        <taxon>Selenomonas</taxon>
    </lineage>
</organism>
<protein>
    <submittedName>
        <fullName evidence="2">Uncharacterized protein</fullName>
    </submittedName>
</protein>
<proteinExistence type="predicted"/>
<reference evidence="2 3" key="1">
    <citation type="submission" date="2016-10" db="EMBL/GenBank/DDBJ databases">
        <authorList>
            <person name="de Groot N.N."/>
        </authorList>
    </citation>
    <scope>NUCLEOTIDE SEQUENCE [LARGE SCALE GENOMIC DNA]</scope>
    <source>
        <strain evidence="2 3">L14</strain>
    </source>
</reference>
<feature type="transmembrane region" description="Helical" evidence="1">
    <location>
        <begin position="6"/>
        <end position="28"/>
    </location>
</feature>
<name>A0A1I0WJH0_SELRU</name>
<keyword evidence="1" id="KW-0472">Membrane</keyword>
<dbReference type="AlphaFoldDB" id="A0A1I0WJH0"/>
<gene>
    <name evidence="2" type="ORF">SAMN05216587_10350</name>
</gene>
<dbReference type="Proteomes" id="UP000183843">
    <property type="component" value="Unassembled WGS sequence"/>
</dbReference>